<reference evidence="3 4" key="1">
    <citation type="submission" date="2024-11" db="EMBL/GenBank/DDBJ databases">
        <title>Chromosome-level genome assembly of Eucalyptus globulus Labill. provides insights into its genome evolution.</title>
        <authorList>
            <person name="Li X."/>
        </authorList>
    </citation>
    <scope>NUCLEOTIDE SEQUENCE [LARGE SCALE GENOMIC DNA]</scope>
    <source>
        <strain evidence="3">CL2024</strain>
        <tissue evidence="3">Fresh tender leaves</tissue>
    </source>
</reference>
<proteinExistence type="predicted"/>
<feature type="transmembrane region" description="Helical" evidence="2">
    <location>
        <begin position="79"/>
        <end position="99"/>
    </location>
</feature>
<dbReference type="PANTHER" id="PTHR33927:SF1">
    <property type="entry name" value="TRANSMEMBRANE PROTEIN"/>
    <property type="match status" value="1"/>
</dbReference>
<feature type="transmembrane region" description="Helical" evidence="2">
    <location>
        <begin position="157"/>
        <end position="182"/>
    </location>
</feature>
<feature type="transmembrane region" description="Helical" evidence="2">
    <location>
        <begin position="194"/>
        <end position="214"/>
    </location>
</feature>
<organism evidence="3 4">
    <name type="scientific">Eucalyptus globulus</name>
    <name type="common">Tasmanian blue gum</name>
    <dbReference type="NCBI Taxonomy" id="34317"/>
    <lineage>
        <taxon>Eukaryota</taxon>
        <taxon>Viridiplantae</taxon>
        <taxon>Streptophyta</taxon>
        <taxon>Embryophyta</taxon>
        <taxon>Tracheophyta</taxon>
        <taxon>Spermatophyta</taxon>
        <taxon>Magnoliopsida</taxon>
        <taxon>eudicotyledons</taxon>
        <taxon>Gunneridae</taxon>
        <taxon>Pentapetalae</taxon>
        <taxon>rosids</taxon>
        <taxon>malvids</taxon>
        <taxon>Myrtales</taxon>
        <taxon>Myrtaceae</taxon>
        <taxon>Myrtoideae</taxon>
        <taxon>Eucalypteae</taxon>
        <taxon>Eucalyptus</taxon>
    </lineage>
</organism>
<keyword evidence="4" id="KW-1185">Reference proteome</keyword>
<keyword evidence="2" id="KW-0472">Membrane</keyword>
<feature type="transmembrane region" description="Helical" evidence="2">
    <location>
        <begin position="260"/>
        <end position="278"/>
    </location>
</feature>
<evidence type="ECO:0000313" key="3">
    <source>
        <dbReference type="EMBL" id="KAL3741740.1"/>
    </source>
</evidence>
<name>A0ABD3KPJ1_EUCGL</name>
<evidence type="ECO:0000256" key="2">
    <source>
        <dbReference type="SAM" id="Phobius"/>
    </source>
</evidence>
<feature type="region of interest" description="Disordered" evidence="1">
    <location>
        <begin position="34"/>
        <end position="62"/>
    </location>
</feature>
<comment type="caution">
    <text evidence="3">The sequence shown here is derived from an EMBL/GenBank/DDBJ whole genome shotgun (WGS) entry which is preliminary data.</text>
</comment>
<feature type="compositionally biased region" description="Basic and acidic residues" evidence="1">
    <location>
        <begin position="35"/>
        <end position="47"/>
    </location>
</feature>
<keyword evidence="2" id="KW-1133">Transmembrane helix</keyword>
<gene>
    <name evidence="3" type="ORF">ACJRO7_017241</name>
</gene>
<accession>A0ABD3KPJ1</accession>
<dbReference type="Proteomes" id="UP001634007">
    <property type="component" value="Unassembled WGS sequence"/>
</dbReference>
<protein>
    <submittedName>
        <fullName evidence="3">Uncharacterized protein</fullName>
    </submittedName>
</protein>
<dbReference type="InterPro" id="IPR052979">
    <property type="entry name" value="Adenylate-forming_domain"/>
</dbReference>
<sequence length="344" mass="38184">MPKYGSKRSWLPWGYDKDEQNDVLLETLEEGTFIEPEKHAERKRAEMASKINPPPSKPARGHESSRLSVILLDQGLLAVYKRLFVVCLTLNAVALVLAATGHFPYARNRAALFSIANIFALTLCRSEAVLSVAFWLAVKLLGHSWVPLFAKTAMTSLLQSLGWIHSGCGVSSLVWLVYALVLTLKDRDNTSPEIIGVASAILALIALSSLAAFPLRTNRFAGWSTLGLLLGFVIFTIAYDPRTKSYKRDELGSRLVRQQEFWFTVGITVLIIIPWVTVKRVPVKVSSSHWGRARRPNPSPLFLSLASPAPPSLLLPPTFFFLGRLHLTHGGRQRARRTAYGQGE</sequence>
<evidence type="ECO:0000256" key="1">
    <source>
        <dbReference type="SAM" id="MobiDB-lite"/>
    </source>
</evidence>
<feature type="transmembrane region" description="Helical" evidence="2">
    <location>
        <begin position="220"/>
        <end position="239"/>
    </location>
</feature>
<evidence type="ECO:0000313" key="4">
    <source>
        <dbReference type="Proteomes" id="UP001634007"/>
    </source>
</evidence>
<dbReference type="PANTHER" id="PTHR33927">
    <property type="entry name" value="TRANSMEMBRANE PROTEIN"/>
    <property type="match status" value="1"/>
</dbReference>
<dbReference type="EMBL" id="JBJKBG010000004">
    <property type="protein sequence ID" value="KAL3741740.1"/>
    <property type="molecule type" value="Genomic_DNA"/>
</dbReference>
<dbReference type="AlphaFoldDB" id="A0ABD3KPJ1"/>
<keyword evidence="2" id="KW-0812">Transmembrane</keyword>